<evidence type="ECO:0000313" key="11">
    <source>
        <dbReference type="EMBL" id="AWK70213.1"/>
    </source>
</evidence>
<dbReference type="PANTHER" id="PTHR43357">
    <property type="entry name" value="INNER MEMBRANE ABC TRANSPORTER PERMEASE PROTEIN YDCV"/>
    <property type="match status" value="1"/>
</dbReference>
<feature type="transmembrane region" description="Helical" evidence="8">
    <location>
        <begin position="232"/>
        <end position="255"/>
    </location>
</feature>
<dbReference type="Pfam" id="PF00528">
    <property type="entry name" value="BPD_transp_1"/>
    <property type="match status" value="2"/>
</dbReference>
<feature type="domain" description="ABC transmembrane type-1" evidence="10">
    <location>
        <begin position="69"/>
        <end position="250"/>
    </location>
</feature>
<proteinExistence type="inferred from homology"/>
<dbReference type="PANTHER" id="PTHR43357:SF3">
    <property type="entry name" value="FE(3+)-TRANSPORT SYSTEM PERMEASE PROTEIN FBPB 2"/>
    <property type="match status" value="1"/>
</dbReference>
<organism evidence="11 12">
    <name type="scientific">Rhodococcus oxybenzonivorans</name>
    <dbReference type="NCBI Taxonomy" id="1990687"/>
    <lineage>
        <taxon>Bacteria</taxon>
        <taxon>Bacillati</taxon>
        <taxon>Actinomycetota</taxon>
        <taxon>Actinomycetes</taxon>
        <taxon>Mycobacteriales</taxon>
        <taxon>Nocardiaceae</taxon>
        <taxon>Rhodococcus</taxon>
    </lineage>
</organism>
<dbReference type="KEGG" id="roz:CBI38_00105"/>
<dbReference type="InterPro" id="IPR000515">
    <property type="entry name" value="MetI-like"/>
</dbReference>
<dbReference type="OrthoDB" id="5100908at2"/>
<comment type="similarity">
    <text evidence="8">Belongs to the binding-protein-dependent transport system permease family.</text>
</comment>
<keyword evidence="4" id="KW-0997">Cell inner membrane</keyword>
<dbReference type="EMBL" id="CP021354">
    <property type="protein sequence ID" value="AWK70213.1"/>
    <property type="molecule type" value="Genomic_DNA"/>
</dbReference>
<keyword evidence="2 8" id="KW-0813">Transport</keyword>
<feature type="transmembrane region" description="Helical" evidence="8">
    <location>
        <begin position="69"/>
        <end position="92"/>
    </location>
</feature>
<dbReference type="PROSITE" id="PS50928">
    <property type="entry name" value="ABC_TM1"/>
    <property type="match status" value="2"/>
</dbReference>
<dbReference type="Proteomes" id="UP000245711">
    <property type="component" value="Chromosome"/>
</dbReference>
<feature type="transmembrane region" description="Helical" evidence="8">
    <location>
        <begin position="189"/>
        <end position="212"/>
    </location>
</feature>
<evidence type="ECO:0000256" key="9">
    <source>
        <dbReference type="SAM" id="MobiDB-lite"/>
    </source>
</evidence>
<feature type="transmembrane region" description="Helical" evidence="8">
    <location>
        <begin position="23"/>
        <end position="49"/>
    </location>
</feature>
<evidence type="ECO:0000256" key="1">
    <source>
        <dbReference type="ARBA" id="ARBA00004429"/>
    </source>
</evidence>
<accession>A0A2S2BNT1</accession>
<feature type="transmembrane region" description="Helical" evidence="8">
    <location>
        <begin position="391"/>
        <end position="412"/>
    </location>
</feature>
<name>A0A2S2BNT1_9NOCA</name>
<feature type="transmembrane region" description="Helical" evidence="8">
    <location>
        <begin position="131"/>
        <end position="151"/>
    </location>
</feature>
<keyword evidence="3" id="KW-1003">Cell membrane</keyword>
<keyword evidence="5 8" id="KW-0812">Transmembrane</keyword>
<feature type="transmembrane region" description="Helical" evidence="8">
    <location>
        <begin position="447"/>
        <end position="474"/>
    </location>
</feature>
<feature type="transmembrane region" description="Helical" evidence="8">
    <location>
        <begin position="104"/>
        <end position="125"/>
    </location>
</feature>
<protein>
    <submittedName>
        <fullName evidence="11">Iron ABC transporter permease</fullName>
    </submittedName>
</protein>
<feature type="transmembrane region" description="Helical" evidence="8">
    <location>
        <begin position="494"/>
        <end position="516"/>
    </location>
</feature>
<evidence type="ECO:0000256" key="8">
    <source>
        <dbReference type="RuleBase" id="RU363032"/>
    </source>
</evidence>
<evidence type="ECO:0000313" key="12">
    <source>
        <dbReference type="Proteomes" id="UP000245711"/>
    </source>
</evidence>
<dbReference type="InterPro" id="IPR035906">
    <property type="entry name" value="MetI-like_sf"/>
</dbReference>
<feature type="region of interest" description="Disordered" evidence="9">
    <location>
        <begin position="1"/>
        <end position="20"/>
    </location>
</feature>
<sequence>MGRAQAGDPDTRRRPTARSGRPSIPLALAALVVVAVSLVPLGYVIAQSIDTGWATASALLFRPRVRELLGNTVLLVVATVPICIAVGVLAAWLVERTRVSGAKVWAVLLAAPLAVPAFVNSYSWVTAIPSLGGLPGGVLIATLSYFPLVYIPTAAILRRLDPAVEESARALGLGPWAVFFRVVVPQLRLAIAGGALLVSLHLLAEYGAFVFIRFDTFTTAIFEQYQSTFNGAAATMLAGVLVLLCLTLLVIEAVVRGSARYARVGAGAPRAMVPADLGFRYEPFALLFLGMVIALSLGVPVISVVRWLVVGGAAVWELDAIVSALAQTLAFGVTGAVVTCVLAFPIAWISIRYRGGFSRFLEGSAYISSSLPGIVVALAFITIAIHYFRPLYQTVAVVIAAYTLLFLPRALVNVRAGLAQAPVGLEEASRSLGVSPLGTFLRVTLRLAAPATAAGGALVFLGVVNELTATLLLAPTGTRTLSMQFWSLSSEIDYAGAAPYALLMIVLSLPVTYVLFAQSKKVAGL</sequence>
<evidence type="ECO:0000256" key="2">
    <source>
        <dbReference type="ARBA" id="ARBA00022448"/>
    </source>
</evidence>
<keyword evidence="7 8" id="KW-0472">Membrane</keyword>
<evidence type="ECO:0000256" key="6">
    <source>
        <dbReference type="ARBA" id="ARBA00022989"/>
    </source>
</evidence>
<dbReference type="GO" id="GO:0055085">
    <property type="term" value="P:transmembrane transport"/>
    <property type="evidence" value="ECO:0007669"/>
    <property type="project" value="InterPro"/>
</dbReference>
<dbReference type="GO" id="GO:0005886">
    <property type="term" value="C:plasma membrane"/>
    <property type="evidence" value="ECO:0007669"/>
    <property type="project" value="UniProtKB-SubCell"/>
</dbReference>
<feature type="domain" description="ABC transmembrane type-1" evidence="10">
    <location>
        <begin position="325"/>
        <end position="515"/>
    </location>
</feature>
<comment type="subcellular location">
    <subcellularLocation>
        <location evidence="1">Cell inner membrane</location>
        <topology evidence="1">Multi-pass membrane protein</topology>
    </subcellularLocation>
    <subcellularLocation>
        <location evidence="8">Cell membrane</location>
        <topology evidence="8">Multi-pass membrane protein</topology>
    </subcellularLocation>
</comment>
<feature type="transmembrane region" description="Helical" evidence="8">
    <location>
        <begin position="284"/>
        <end position="309"/>
    </location>
</feature>
<keyword evidence="6 8" id="KW-1133">Transmembrane helix</keyword>
<reference evidence="11 12" key="1">
    <citation type="submission" date="2017-05" db="EMBL/GenBank/DDBJ databases">
        <title>Isolation of Rhodococcus sp. S2-17 biodegrading of BP-3.</title>
        <authorList>
            <person name="Lee Y."/>
            <person name="Kim K.H."/>
            <person name="Chun B.H."/>
            <person name="Jung H.S."/>
            <person name="Jeon C.O."/>
        </authorList>
    </citation>
    <scope>NUCLEOTIDE SEQUENCE [LARGE SCALE GENOMIC DNA]</scope>
    <source>
        <strain evidence="11 12">S2-17</strain>
    </source>
</reference>
<evidence type="ECO:0000256" key="5">
    <source>
        <dbReference type="ARBA" id="ARBA00022692"/>
    </source>
</evidence>
<evidence type="ECO:0000256" key="7">
    <source>
        <dbReference type="ARBA" id="ARBA00023136"/>
    </source>
</evidence>
<dbReference type="Gene3D" id="1.10.3720.10">
    <property type="entry name" value="MetI-like"/>
    <property type="match status" value="2"/>
</dbReference>
<evidence type="ECO:0000256" key="3">
    <source>
        <dbReference type="ARBA" id="ARBA00022475"/>
    </source>
</evidence>
<evidence type="ECO:0000259" key="10">
    <source>
        <dbReference type="PROSITE" id="PS50928"/>
    </source>
</evidence>
<feature type="transmembrane region" description="Helical" evidence="8">
    <location>
        <begin position="363"/>
        <end position="385"/>
    </location>
</feature>
<feature type="transmembrane region" description="Helical" evidence="8">
    <location>
        <begin position="329"/>
        <end position="351"/>
    </location>
</feature>
<gene>
    <name evidence="11" type="ORF">CBI38_00105</name>
</gene>
<keyword evidence="12" id="KW-1185">Reference proteome</keyword>
<evidence type="ECO:0000256" key="4">
    <source>
        <dbReference type="ARBA" id="ARBA00022519"/>
    </source>
</evidence>
<dbReference type="CDD" id="cd06261">
    <property type="entry name" value="TM_PBP2"/>
    <property type="match status" value="2"/>
</dbReference>
<dbReference type="AlphaFoldDB" id="A0A2S2BNT1"/>
<dbReference type="SUPFAM" id="SSF161098">
    <property type="entry name" value="MetI-like"/>
    <property type="match status" value="2"/>
</dbReference>